<dbReference type="InterPro" id="IPR005251">
    <property type="entry name" value="IF-M1Pi"/>
</dbReference>
<keyword evidence="8" id="KW-0479">Metal-binding</keyword>
<dbReference type="InterPro" id="IPR011559">
    <property type="entry name" value="Initiation_fac_2B_a/b/d"/>
</dbReference>
<comment type="function">
    <text evidence="14">Catalyzes the interconversion of methylthioribose-1-phosphate (MTR-1-P) into methylthioribulose-1-phosphate (MTRu-1-P).</text>
</comment>
<dbReference type="SUPFAM" id="SSF100950">
    <property type="entry name" value="NagB/RpiA/CoA transferase-like"/>
    <property type="match status" value="1"/>
</dbReference>
<evidence type="ECO:0000256" key="12">
    <source>
        <dbReference type="ARBA" id="ARBA00023235"/>
    </source>
</evidence>
<dbReference type="Pfam" id="PF20656">
    <property type="entry name" value="MS_N"/>
    <property type="match status" value="1"/>
</dbReference>
<dbReference type="Pfam" id="PF20659">
    <property type="entry name" value="MS_C"/>
    <property type="match status" value="1"/>
</dbReference>
<keyword evidence="4" id="KW-0329">Glyoxylate bypass</keyword>
<evidence type="ECO:0000256" key="3">
    <source>
        <dbReference type="ARBA" id="ARBA00006155"/>
    </source>
</evidence>
<dbReference type="GO" id="GO:0006097">
    <property type="term" value="P:glyoxylate cycle"/>
    <property type="evidence" value="ECO:0007669"/>
    <property type="project" value="UniProtKB-KW"/>
</dbReference>
<comment type="catalytic activity">
    <reaction evidence="14">
        <text>5-(methylsulfanyl)-alpha-D-ribose 1-phosphate = 5-(methylsulfanyl)-D-ribulose 1-phosphate</text>
        <dbReference type="Rhea" id="RHEA:19989"/>
        <dbReference type="ChEBI" id="CHEBI:58533"/>
        <dbReference type="ChEBI" id="CHEBI:58548"/>
        <dbReference type="EC" id="5.3.1.23"/>
    </reaction>
</comment>
<protein>
    <recommendedName>
        <fullName evidence="14">Methylthioribose-1-phosphate isomerase</fullName>
        <shortName evidence="14">M1Pi</shortName>
        <shortName evidence="14">MTR-1-P isomerase</shortName>
        <ecNumber evidence="14">5.3.1.23</ecNumber>
    </recommendedName>
    <alternativeName>
        <fullName evidence="14">S-methyl-5-thioribose-1-phosphate isomerase</fullName>
    </alternativeName>
    <alternativeName>
        <fullName evidence="14">Translation initiation factor eIF-2B subunit alpha/beta/delta-like protein</fullName>
    </alternativeName>
</protein>
<dbReference type="SUPFAM" id="SSF69012">
    <property type="entry name" value="alpha-ketoacid dehydrogenase kinase, N-terminal domain"/>
    <property type="match status" value="1"/>
</dbReference>
<dbReference type="Proteomes" id="UP000572268">
    <property type="component" value="Unassembled WGS sequence"/>
</dbReference>
<evidence type="ECO:0000256" key="9">
    <source>
        <dbReference type="ARBA" id="ARBA00022842"/>
    </source>
</evidence>
<keyword evidence="11" id="KW-0496">Mitochondrion</keyword>
<evidence type="ECO:0000259" key="16">
    <source>
        <dbReference type="Pfam" id="PF01274"/>
    </source>
</evidence>
<dbReference type="SUPFAM" id="SSF55874">
    <property type="entry name" value="ATPase domain of HSP90 chaperone/DNA topoisomerase II/histidine kinase"/>
    <property type="match status" value="1"/>
</dbReference>
<evidence type="ECO:0000256" key="6">
    <source>
        <dbReference type="ARBA" id="ARBA00022532"/>
    </source>
</evidence>
<evidence type="ECO:0000256" key="8">
    <source>
        <dbReference type="ARBA" id="ARBA00022723"/>
    </source>
</evidence>
<dbReference type="Gene3D" id="3.30.565.10">
    <property type="entry name" value="Histidine kinase-like ATPase, C-terminal domain"/>
    <property type="match status" value="1"/>
</dbReference>
<dbReference type="InterPro" id="IPR044856">
    <property type="entry name" value="Malate_synth_C_sf"/>
</dbReference>
<dbReference type="FunFam" id="1.20.120.420:FF:000003">
    <property type="entry name" value="Methylthioribose-1-phosphate isomerase"/>
    <property type="match status" value="1"/>
</dbReference>
<dbReference type="Pfam" id="PF01274">
    <property type="entry name" value="MS_TIM-barrel"/>
    <property type="match status" value="1"/>
</dbReference>
<dbReference type="GO" id="GO:0046523">
    <property type="term" value="F:S-methyl-5-thioribose-1-phosphate isomerase activity"/>
    <property type="evidence" value="ECO:0007669"/>
    <property type="project" value="UniProtKB-UniRule"/>
</dbReference>
<dbReference type="Gene3D" id="1.20.120.420">
    <property type="entry name" value="translation initiation factor eif-2b, domain 1"/>
    <property type="match status" value="1"/>
</dbReference>
<dbReference type="GO" id="GO:0019509">
    <property type="term" value="P:L-methionine salvage from methylthioadenosine"/>
    <property type="evidence" value="ECO:0007669"/>
    <property type="project" value="UniProtKB-UniRule"/>
</dbReference>
<dbReference type="NCBIfam" id="NF004326">
    <property type="entry name" value="PRK05720.1"/>
    <property type="match status" value="1"/>
</dbReference>
<keyword evidence="10" id="KW-0558">Oxidation</keyword>
<dbReference type="UniPathway" id="UPA00904">
    <property type="reaction ID" value="UER00874"/>
</dbReference>
<keyword evidence="5 14" id="KW-0963">Cytoplasm</keyword>
<dbReference type="GO" id="GO:0000287">
    <property type="term" value="F:magnesium ion binding"/>
    <property type="evidence" value="ECO:0007669"/>
    <property type="project" value="TreeGrafter"/>
</dbReference>
<dbReference type="InterPro" id="IPR011047">
    <property type="entry name" value="Quinoprotein_ADH-like_sf"/>
</dbReference>
<evidence type="ECO:0000256" key="11">
    <source>
        <dbReference type="ARBA" id="ARBA00023128"/>
    </source>
</evidence>
<gene>
    <name evidence="21" type="ORF">FOL46_000430</name>
</gene>
<feature type="domain" description="Malate synthase C-terminal" evidence="20">
    <location>
        <begin position="1331"/>
        <end position="1439"/>
    </location>
</feature>
<feature type="active site" description="Proton acceptor" evidence="15">
    <location>
        <position position="1078"/>
    </location>
</feature>
<dbReference type="GO" id="GO:0005634">
    <property type="term" value="C:nucleus"/>
    <property type="evidence" value="ECO:0007669"/>
    <property type="project" value="UniProtKB-SubCell"/>
</dbReference>
<keyword evidence="14" id="KW-0486">Methionine biosynthesis</keyword>
<dbReference type="Gene3D" id="1.20.1220.12">
    <property type="entry name" value="Malate synthase, domain III"/>
    <property type="match status" value="1"/>
</dbReference>
<organism evidence="21 22">
    <name type="scientific">Perkinsus olseni</name>
    <name type="common">Perkinsus atlanticus</name>
    <dbReference type="NCBI Taxonomy" id="32597"/>
    <lineage>
        <taxon>Eukaryota</taxon>
        <taxon>Sar</taxon>
        <taxon>Alveolata</taxon>
        <taxon>Perkinsozoa</taxon>
        <taxon>Perkinsea</taxon>
        <taxon>Perkinsida</taxon>
        <taxon>Perkinsidae</taxon>
        <taxon>Perkinsus</taxon>
    </lineage>
</organism>
<comment type="caution">
    <text evidence="21">The sequence shown here is derived from an EMBL/GenBank/DDBJ whole genome shotgun (WGS) entry which is preliminary data.</text>
</comment>
<feature type="active site" description="Proton donor" evidence="15">
    <location>
        <position position="1371"/>
    </location>
</feature>
<feature type="domain" description="Branched-chain alpha-ketoacid dehydrogenase kinase/Pyruvate dehydrogenase kinase N-terminal" evidence="17">
    <location>
        <begin position="1458"/>
        <end position="1593"/>
    </location>
</feature>
<dbReference type="InterPro" id="IPR036890">
    <property type="entry name" value="HATPase_C_sf"/>
</dbReference>
<feature type="domain" description="Malate synthase TIM barrel" evidence="16">
    <location>
        <begin position="1076"/>
        <end position="1317"/>
    </location>
</feature>
<feature type="domain" description="Malate synthase N-terminal" evidence="18">
    <location>
        <begin position="764"/>
        <end position="815"/>
    </location>
</feature>
<dbReference type="FunFam" id="3.40.50.10470:FF:000006">
    <property type="entry name" value="Methylthioribose-1-phosphate isomerase"/>
    <property type="match status" value="1"/>
</dbReference>
<dbReference type="InterPro" id="IPR006253">
    <property type="entry name" value="Malate_synthG"/>
</dbReference>
<evidence type="ECO:0000259" key="18">
    <source>
        <dbReference type="Pfam" id="PF20656"/>
    </source>
</evidence>
<keyword evidence="6" id="KW-0816">Tricarboxylic acid cycle</keyword>
<feature type="active site" description="Proton donor" evidence="14">
    <location>
        <position position="267"/>
    </location>
</feature>
<dbReference type="NCBIfam" id="TIGR00524">
    <property type="entry name" value="eIF-2B_rel"/>
    <property type="match status" value="1"/>
</dbReference>
<dbReference type="GO" id="GO:0005829">
    <property type="term" value="C:cytosol"/>
    <property type="evidence" value="ECO:0007669"/>
    <property type="project" value="TreeGrafter"/>
</dbReference>
<dbReference type="Gene3D" id="3.40.50.10470">
    <property type="entry name" value="Translation initiation factor eif-2b, domain 2"/>
    <property type="match status" value="1"/>
</dbReference>
<feature type="site" description="Transition state stabilizer" evidence="14">
    <location>
        <position position="185"/>
    </location>
</feature>
<evidence type="ECO:0000256" key="14">
    <source>
        <dbReference type="HAMAP-Rule" id="MF_03119"/>
    </source>
</evidence>
<evidence type="ECO:0000256" key="5">
    <source>
        <dbReference type="ARBA" id="ARBA00022490"/>
    </source>
</evidence>
<dbReference type="PANTHER" id="PTHR42739">
    <property type="entry name" value="MALATE SYNTHASE G"/>
    <property type="match status" value="1"/>
</dbReference>
<evidence type="ECO:0000313" key="22">
    <source>
        <dbReference type="Proteomes" id="UP000572268"/>
    </source>
</evidence>
<comment type="cofactor">
    <cofactor evidence="1">
        <name>Mg(2+)</name>
        <dbReference type="ChEBI" id="CHEBI:18420"/>
    </cofactor>
</comment>
<dbReference type="GO" id="GO:0009436">
    <property type="term" value="P:glyoxylate catabolic process"/>
    <property type="evidence" value="ECO:0007669"/>
    <property type="project" value="TreeGrafter"/>
</dbReference>
<evidence type="ECO:0000259" key="20">
    <source>
        <dbReference type="Pfam" id="PF20659"/>
    </source>
</evidence>
<name>A0A7J6MJG6_PEROL</name>
<dbReference type="InterPro" id="IPR042529">
    <property type="entry name" value="IF_2B-like_C"/>
</dbReference>
<sequence length="1875" mass="203173">MASGVSSLQFIPSSGGDRRSILRVLDQSMLPHQIAYVECTSKEDVFDVIKTMKVRGAPAIGSAGAFALALEALRLQQDLGKVEHDALLDAKAYIDRSGVSTLGSFLGQGLICSARPTAVNLSWATGVALKAGLRDGGVDVRGVVEAAEMIHKEDIIANRKLGAYGAAHILSRCGDERPIRLIHHCNTGFLATCGHGTALGVCYSLAEEVGKGNIRVYVDETRPRMQGASLTCFELQQQGVPHRLITDGMSGHIMKSKSVDAVVFGCDRVAANGDVANKIGTYNLAIVARYHRVPVYCCMPTSTLDLACKTGADIIIEERDGSEVTTVNGKLICPAGTEVCNPAFDVTPAELISAFITEVALDVERSEGSSSARSAVSYTLACGSGSMIRMYRLSTPPTSSCGEVPSLDVEPLNELMIGTNSSSMQLHSISFFGQPHASYICCYVGVEATDQSMSPQIRILDYTSPESTTVKELMLTETTADGPAGLMVVTRSHIIAAEGSELKSWNKSRDCLLDGCFSAPASVSALTADEEFVYVAYDDTAYSKIDDAEHPTSSIIARSPCPIVCLPAPHEELLGITRVTCLLKPSCRWRDSGRGRSSSRAPAGPLFAAGDASGLLRVFEGDAVKAAVIQMSIEDGEIKTTSMAPTADRVLSLNYGPFDNGPLISVGAGSVACSWSCGRTLRPLHRRLISDGSAGGVQTCLKMDPASHLMWSVSSDGLVQLWASEGGGLVVVVRSFSPDIMLTETGKYVDFGDIQVHEILKDAVEKNILPGTGVSPQEFWSYLEKLLAEFSDENAALLAHRDELQAAIDEWYRDGSKEDQEKFLKRIGYLVEPPATKTTISTRNVDPEMSLLAGPQLVVPVDNARYALNAANARWGSLFDAVYGFDVVPGRPRPGGYDPSRGLAVLEFAFKQLDSILPLVDAKWSELASIWVDSRGQLVATTTKRKSTGLKSPSAFIGYRGNASKGELLFVHNGLHILTKIHRNSPVGKQNSMGLADVVLEAALTAIMDCEDSVAAVDAEDKAKVYSNWAGLMRGNLETTFKKGGKSVTRRLNSDMNFRKAGGEGILTLTGRVVALVRNVGIHMKTDAVLYRGGEAFEGLVDALVTAAAGLLDLRQLGGNSRTGSLYIVKPKMHGPDEVAYACRVFDRVEEMLGLGPKTIKIGVMDEERRTSANLQSCIHVARERVVFINTGFLDRTGDEIHTCMHSKSPVAPKGTIKKAGWIQAYEKLNVIEGLSAGMGMRAQIGKGMWAEPDSMKAMLEQKLGHPLAGASTAWVPSPTAATLHALHYHMVDVSAIQKTISTDPTVVETLRHELLQPPFDGSVGSLPKSEVQRELDNNSQGILGYVVRWVDLGVGCSKVPDVNNVGLMEDRATLRISSQHIANWLLHGIVTEAQVKETLTRMSAVVDNQNKGDPQYTAMKGTGTAFQAAMDLVFEGTKSPNGYTEEILTRARRAVKADQNKQSRLFLRLELPIRLSQRTVEIADPKFALSSSTELKHLLEKYGYVDCISEMYHSPLENASDVDSFAHVVRKFRTETLKATPRSLSECAASALRDGGSKDTDFNNMDMVLSRVFLSLIGMRCLARQFLTLNVGRAESIVDPQCNPASVARVAASDVRRLCLQQYGFLGPEAKIRVLDERGDETNSPLKFMYMESHLRYVLLELLKNAAKSTLDAHFERIGYDFDAVLSSDSKDEVPPVNVDMRVVDDDVIIHVKDRGMGLPSNPEDSDGMWKFFNAGMKPREGEEERCPLYGYGVGLPLSRLYASYFGGSLELASNSTLGSPEFGLFSDGGPGCTAKLVLSRRLDTERLAPLSMKVITSPGFIRDSTFDDGTFEKRWREDVSVHCGSEDFMTKVSKLSQDYVTVKSGGGPLFNVR</sequence>
<dbReference type="InterPro" id="IPR036784">
    <property type="entry name" value="AK/P_DHK_N_sf"/>
</dbReference>
<dbReference type="GO" id="GO:0005739">
    <property type="term" value="C:mitochondrion"/>
    <property type="evidence" value="ECO:0007669"/>
    <property type="project" value="UniProtKB-SubCell"/>
</dbReference>
<dbReference type="InterPro" id="IPR000649">
    <property type="entry name" value="IF-2B-related"/>
</dbReference>
<evidence type="ECO:0000256" key="1">
    <source>
        <dbReference type="ARBA" id="ARBA00001946"/>
    </source>
</evidence>
<dbReference type="InterPro" id="IPR048356">
    <property type="entry name" value="MS_N"/>
</dbReference>
<evidence type="ECO:0000256" key="13">
    <source>
        <dbReference type="ARBA" id="ARBA00047918"/>
    </source>
</evidence>
<proteinExistence type="inferred from homology"/>
<comment type="pathway">
    <text evidence="14">Amino-acid biosynthesis; L-methionine biosynthesis via salvage pathway; L-methionine from S-methyl-5-thio-alpha-D-ribose 1-phosphate: step 1/6.</text>
</comment>
<comment type="subcellular location">
    <subcellularLocation>
        <location evidence="14">Cytoplasm</location>
    </subcellularLocation>
    <subcellularLocation>
        <location evidence="14">Nucleus</location>
    </subcellularLocation>
    <subcellularLocation>
        <location evidence="2">Mitochondrion</location>
    </subcellularLocation>
</comment>
<evidence type="ECO:0000256" key="15">
    <source>
        <dbReference type="PIRSR" id="PIRSR601465-50"/>
    </source>
</evidence>
<evidence type="ECO:0000259" key="19">
    <source>
        <dbReference type="Pfam" id="PF20658"/>
    </source>
</evidence>
<dbReference type="PANTHER" id="PTHR42739:SF1">
    <property type="entry name" value="MALATE SYNTHASE G"/>
    <property type="match status" value="1"/>
</dbReference>
<keyword evidence="9" id="KW-0460">Magnesium</keyword>
<accession>A0A7J6MJG6</accession>
<dbReference type="InterPro" id="IPR027363">
    <property type="entry name" value="M1Pi_N"/>
</dbReference>
<dbReference type="InterPro" id="IPR048357">
    <property type="entry name" value="MSG_insertion"/>
</dbReference>
<dbReference type="InterPro" id="IPR046363">
    <property type="entry name" value="MS_N_TIM-barrel_dom"/>
</dbReference>
<evidence type="ECO:0000256" key="4">
    <source>
        <dbReference type="ARBA" id="ARBA00022435"/>
    </source>
</evidence>
<dbReference type="Pfam" id="PF20658">
    <property type="entry name" value="MSG_insertion"/>
    <property type="match status" value="1"/>
</dbReference>
<dbReference type="SUPFAM" id="SSF51645">
    <property type="entry name" value="Malate synthase G"/>
    <property type="match status" value="1"/>
</dbReference>
<dbReference type="GO" id="GO:0006099">
    <property type="term" value="P:tricarboxylic acid cycle"/>
    <property type="evidence" value="ECO:0007669"/>
    <property type="project" value="UniProtKB-KW"/>
</dbReference>
<dbReference type="NCBIfam" id="TIGR00512">
    <property type="entry name" value="salvage_mtnA"/>
    <property type="match status" value="1"/>
</dbReference>
<dbReference type="InterPro" id="IPR037171">
    <property type="entry name" value="NagB/RpiA_transferase-like"/>
</dbReference>
<dbReference type="GO" id="GO:0004474">
    <property type="term" value="F:malate synthase activity"/>
    <property type="evidence" value="ECO:0007669"/>
    <property type="project" value="UniProtKB-EC"/>
</dbReference>
<comment type="similarity">
    <text evidence="3">Belongs to the PDK/BCKDK protein kinase family.</text>
</comment>
<keyword evidence="14" id="KW-0539">Nucleus</keyword>
<comment type="similarity">
    <text evidence="14">Belongs to the eIF-2B alpha/beta/delta subunits family. MtnA subfamily.</text>
</comment>
<dbReference type="InterPro" id="IPR018955">
    <property type="entry name" value="BCDHK/PDK_N"/>
</dbReference>
<dbReference type="Pfam" id="PF01008">
    <property type="entry name" value="IF-2B"/>
    <property type="match status" value="1"/>
</dbReference>
<comment type="catalytic activity">
    <reaction evidence="13">
        <text>glyoxylate + acetyl-CoA + H2O = (S)-malate + CoA + H(+)</text>
        <dbReference type="Rhea" id="RHEA:18181"/>
        <dbReference type="ChEBI" id="CHEBI:15377"/>
        <dbReference type="ChEBI" id="CHEBI:15378"/>
        <dbReference type="ChEBI" id="CHEBI:15589"/>
        <dbReference type="ChEBI" id="CHEBI:36655"/>
        <dbReference type="ChEBI" id="CHEBI:57287"/>
        <dbReference type="ChEBI" id="CHEBI:57288"/>
        <dbReference type="EC" id="2.3.3.9"/>
    </reaction>
</comment>
<dbReference type="InterPro" id="IPR001465">
    <property type="entry name" value="Malate_synthase_TIM"/>
</dbReference>
<dbReference type="NCBIfam" id="NF002825">
    <property type="entry name" value="PRK02999.1"/>
    <property type="match status" value="1"/>
</dbReference>
<evidence type="ECO:0000256" key="2">
    <source>
        <dbReference type="ARBA" id="ARBA00004173"/>
    </source>
</evidence>
<reference evidence="21 22" key="1">
    <citation type="submission" date="2020-04" db="EMBL/GenBank/DDBJ databases">
        <title>Perkinsus olseni comparative genomics.</title>
        <authorList>
            <person name="Bogema D.R."/>
        </authorList>
    </citation>
    <scope>NUCLEOTIDE SEQUENCE [LARGE SCALE GENOMIC DNA]</scope>
    <source>
        <strain evidence="21">ATCC PRA-31</strain>
    </source>
</reference>
<keyword evidence="7" id="KW-0808">Transferase</keyword>
<dbReference type="InterPro" id="IPR048355">
    <property type="entry name" value="MS_C"/>
</dbReference>
<keyword evidence="14" id="KW-0028">Amino-acid biosynthesis</keyword>
<dbReference type="Pfam" id="PF10436">
    <property type="entry name" value="BCDHK_Adom3"/>
    <property type="match status" value="1"/>
</dbReference>
<dbReference type="EMBL" id="JABANN010000109">
    <property type="protein sequence ID" value="KAF4671121.1"/>
    <property type="molecule type" value="Genomic_DNA"/>
</dbReference>
<evidence type="ECO:0000256" key="10">
    <source>
        <dbReference type="ARBA" id="ARBA00023097"/>
    </source>
</evidence>
<dbReference type="HAMAP" id="MF_01678">
    <property type="entry name" value="Salvage_MtnA"/>
    <property type="match status" value="1"/>
</dbReference>
<evidence type="ECO:0000256" key="7">
    <source>
        <dbReference type="ARBA" id="ARBA00022679"/>
    </source>
</evidence>
<evidence type="ECO:0000259" key="17">
    <source>
        <dbReference type="Pfam" id="PF10436"/>
    </source>
</evidence>
<dbReference type="InterPro" id="IPR011076">
    <property type="entry name" value="Malate_synth_sf"/>
</dbReference>
<evidence type="ECO:0000313" key="21">
    <source>
        <dbReference type="EMBL" id="KAF4671121.1"/>
    </source>
</evidence>
<dbReference type="SUPFAM" id="SSF50998">
    <property type="entry name" value="Quinoprotein alcohol dehydrogenase-like"/>
    <property type="match status" value="1"/>
</dbReference>
<keyword evidence="12 14" id="KW-0413">Isomerase</keyword>
<feature type="domain" description="Malate synthase G alpha-beta insertion" evidence="19">
    <location>
        <begin position="897"/>
        <end position="967"/>
    </location>
</feature>
<dbReference type="EC" id="5.3.1.23" evidence="14"/>
<dbReference type="Gene3D" id="3.20.20.360">
    <property type="entry name" value="Malate synthase, domain 3"/>
    <property type="match status" value="2"/>
</dbReference>